<comment type="caution">
    <text evidence="1">The sequence shown here is derived from an EMBL/GenBank/DDBJ whole genome shotgun (WGS) entry which is preliminary data.</text>
</comment>
<proteinExistence type="predicted"/>
<keyword evidence="2" id="KW-1185">Reference proteome</keyword>
<dbReference type="EMBL" id="JAJJMB010017971">
    <property type="protein sequence ID" value="KAI3833326.1"/>
    <property type="molecule type" value="Genomic_DNA"/>
</dbReference>
<protein>
    <submittedName>
        <fullName evidence="1">Uncharacterized protein</fullName>
    </submittedName>
</protein>
<name>A0AAD4RV56_9MAGN</name>
<evidence type="ECO:0000313" key="2">
    <source>
        <dbReference type="Proteomes" id="UP001202328"/>
    </source>
</evidence>
<gene>
    <name evidence="1" type="ORF">MKW98_006425</name>
</gene>
<sequence length="119" mass="13811">MGSGRHPKKRTKKRIMKSIKLEVSGGRPLYFEVESAAVEDSRFVYPLKNRGLAFNMSNYSSLGTLLDLWKVLSKDEKDLFRKTTIGHLMDIPEKQSWSSAIFCFLMSRQIKVEPERRKN</sequence>
<dbReference type="AlphaFoldDB" id="A0AAD4RV56"/>
<dbReference type="Proteomes" id="UP001202328">
    <property type="component" value="Unassembled WGS sequence"/>
</dbReference>
<reference evidence="1" key="1">
    <citation type="submission" date="2022-04" db="EMBL/GenBank/DDBJ databases">
        <title>A functionally conserved STORR gene fusion in Papaver species that diverged 16.8 million years ago.</title>
        <authorList>
            <person name="Catania T."/>
        </authorList>
    </citation>
    <scope>NUCLEOTIDE SEQUENCE</scope>
    <source>
        <strain evidence="1">S-188037</strain>
    </source>
</reference>
<accession>A0AAD4RV56</accession>
<organism evidence="1 2">
    <name type="scientific">Papaver atlanticum</name>
    <dbReference type="NCBI Taxonomy" id="357466"/>
    <lineage>
        <taxon>Eukaryota</taxon>
        <taxon>Viridiplantae</taxon>
        <taxon>Streptophyta</taxon>
        <taxon>Embryophyta</taxon>
        <taxon>Tracheophyta</taxon>
        <taxon>Spermatophyta</taxon>
        <taxon>Magnoliopsida</taxon>
        <taxon>Ranunculales</taxon>
        <taxon>Papaveraceae</taxon>
        <taxon>Papaveroideae</taxon>
        <taxon>Papaver</taxon>
    </lineage>
</organism>
<evidence type="ECO:0000313" key="1">
    <source>
        <dbReference type="EMBL" id="KAI3833326.1"/>
    </source>
</evidence>